<dbReference type="Pfam" id="PF07690">
    <property type="entry name" value="MFS_1"/>
    <property type="match status" value="1"/>
</dbReference>
<dbReference type="EMBL" id="JAWLKA010000003">
    <property type="protein sequence ID" value="MDV6280156.1"/>
    <property type="molecule type" value="Genomic_DNA"/>
</dbReference>
<dbReference type="RefSeq" id="WP_317567796.1">
    <property type="nucleotide sequence ID" value="NZ_JAWLKA010000003.1"/>
</dbReference>
<keyword evidence="2 5" id="KW-0812">Transmembrane</keyword>
<feature type="transmembrane region" description="Helical" evidence="5">
    <location>
        <begin position="174"/>
        <end position="197"/>
    </location>
</feature>
<dbReference type="PROSITE" id="PS50850">
    <property type="entry name" value="MFS"/>
    <property type="match status" value="1"/>
</dbReference>
<evidence type="ECO:0000313" key="7">
    <source>
        <dbReference type="EMBL" id="MDV6280156.1"/>
    </source>
</evidence>
<keyword evidence="3 5" id="KW-1133">Transmembrane helix</keyword>
<evidence type="ECO:0000256" key="1">
    <source>
        <dbReference type="ARBA" id="ARBA00004651"/>
    </source>
</evidence>
<feature type="transmembrane region" description="Helical" evidence="5">
    <location>
        <begin position="240"/>
        <end position="262"/>
    </location>
</feature>
<comment type="caution">
    <text evidence="7">The sequence shown here is derived from an EMBL/GenBank/DDBJ whole genome shotgun (WGS) entry which is preliminary data.</text>
</comment>
<accession>A0ABU4C9D3</accession>
<protein>
    <submittedName>
        <fullName evidence="7">MFS transporter</fullName>
    </submittedName>
</protein>
<dbReference type="SUPFAM" id="SSF103473">
    <property type="entry name" value="MFS general substrate transporter"/>
    <property type="match status" value="1"/>
</dbReference>
<keyword evidence="4 5" id="KW-0472">Membrane</keyword>
<dbReference type="Gene3D" id="1.20.1250.20">
    <property type="entry name" value="MFS general substrate transporter like domains"/>
    <property type="match status" value="2"/>
</dbReference>
<evidence type="ECO:0000256" key="4">
    <source>
        <dbReference type="ARBA" id="ARBA00023136"/>
    </source>
</evidence>
<dbReference type="InterPro" id="IPR020846">
    <property type="entry name" value="MFS_dom"/>
</dbReference>
<keyword evidence="8" id="KW-1185">Reference proteome</keyword>
<evidence type="ECO:0000256" key="3">
    <source>
        <dbReference type="ARBA" id="ARBA00022989"/>
    </source>
</evidence>
<sequence>MATNTVRPAVLRPGDESRGKAWGFTGLLMFLYMINWADKAVFGIIAQPVAKEFGLTSAQIGLIGSAFFLTFTIGGLFAGLLNKWMSLRWALVLLSVGWAVSMVPLVVVAGFAMVLISRMFLGLTEGPSSALVHTGVYSWHPTEKRSFPSACISVSGSLAKVLFAPALAVVATNWGWRAAVLTLAAVGVIWCGAWLLLWREGPYGGRSQSAEDPQNADASPAQDTTTTRVPWVTIFRTPTFLGGAAAVFSMYAVSTVILTWLPSYFEVGLGYTRVQAGAMFGIPSIAVFVILLLTTSIGDRLLVRGASSRVIRGIVPSIGILLCGLALVTLPYIHTPVIAVVLVSLGYGLGAIAFPLLNSGLSEICPPRQVAGALGIFLAIMSLGGLFAPYLMGRLVDAAPDAATGYASAFQILGIINLVCAVIALLTVNPVRDALRLAR</sequence>
<evidence type="ECO:0000313" key="8">
    <source>
        <dbReference type="Proteomes" id="UP001185737"/>
    </source>
</evidence>
<dbReference type="PANTHER" id="PTHR11662">
    <property type="entry name" value="SOLUTE CARRIER FAMILY 17"/>
    <property type="match status" value="1"/>
</dbReference>
<feature type="transmembrane region" description="Helical" evidence="5">
    <location>
        <begin position="274"/>
        <end position="293"/>
    </location>
</feature>
<feature type="transmembrane region" description="Helical" evidence="5">
    <location>
        <begin position="57"/>
        <end position="78"/>
    </location>
</feature>
<dbReference type="PANTHER" id="PTHR11662:SF450">
    <property type="entry name" value="BLR1003 PROTEIN"/>
    <property type="match status" value="1"/>
</dbReference>
<dbReference type="Proteomes" id="UP001185737">
    <property type="component" value="Unassembled WGS sequence"/>
</dbReference>
<gene>
    <name evidence="7" type="ORF">R3Q59_06550</name>
</gene>
<reference evidence="7 8" key="1">
    <citation type="submission" date="2023-10" db="EMBL/GenBank/DDBJ databases">
        <title>Development of a sustainable strategy for remediation of hydrocarbon-contaminated territories based on the waste exchange concept.</title>
        <authorList>
            <person name="Krivoruchko A."/>
        </authorList>
    </citation>
    <scope>NUCLEOTIDE SEQUENCE [LARGE SCALE GENOMIC DNA]</scope>
    <source>
        <strain evidence="7 8">IEGM 60</strain>
    </source>
</reference>
<evidence type="ECO:0000256" key="2">
    <source>
        <dbReference type="ARBA" id="ARBA00022692"/>
    </source>
</evidence>
<feature type="transmembrane region" description="Helical" evidence="5">
    <location>
        <begin position="21"/>
        <end position="37"/>
    </location>
</feature>
<evidence type="ECO:0000259" key="6">
    <source>
        <dbReference type="PROSITE" id="PS50850"/>
    </source>
</evidence>
<dbReference type="InterPro" id="IPR050382">
    <property type="entry name" value="MFS_Na/Anion_cotransporter"/>
</dbReference>
<name>A0ABU4C9D3_RHOJO</name>
<organism evidence="7 8">
    <name type="scientific">Rhodococcus jostii</name>
    <dbReference type="NCBI Taxonomy" id="132919"/>
    <lineage>
        <taxon>Bacteria</taxon>
        <taxon>Bacillati</taxon>
        <taxon>Actinomycetota</taxon>
        <taxon>Actinomycetes</taxon>
        <taxon>Mycobacteriales</taxon>
        <taxon>Nocardiaceae</taxon>
        <taxon>Rhodococcus</taxon>
    </lineage>
</organism>
<evidence type="ECO:0000256" key="5">
    <source>
        <dbReference type="SAM" id="Phobius"/>
    </source>
</evidence>
<feature type="transmembrane region" description="Helical" evidence="5">
    <location>
        <begin position="90"/>
        <end position="116"/>
    </location>
</feature>
<feature type="transmembrane region" description="Helical" evidence="5">
    <location>
        <begin position="412"/>
        <end position="431"/>
    </location>
</feature>
<feature type="domain" description="Major facilitator superfamily (MFS) profile" evidence="6">
    <location>
        <begin position="24"/>
        <end position="432"/>
    </location>
</feature>
<feature type="transmembrane region" description="Helical" evidence="5">
    <location>
        <begin position="370"/>
        <end position="392"/>
    </location>
</feature>
<feature type="transmembrane region" description="Helical" evidence="5">
    <location>
        <begin position="314"/>
        <end position="333"/>
    </location>
</feature>
<feature type="transmembrane region" description="Helical" evidence="5">
    <location>
        <begin position="339"/>
        <end position="358"/>
    </location>
</feature>
<dbReference type="InterPro" id="IPR011701">
    <property type="entry name" value="MFS"/>
</dbReference>
<dbReference type="InterPro" id="IPR036259">
    <property type="entry name" value="MFS_trans_sf"/>
</dbReference>
<proteinExistence type="predicted"/>
<comment type="subcellular location">
    <subcellularLocation>
        <location evidence="1">Cell membrane</location>
        <topology evidence="1">Multi-pass membrane protein</topology>
    </subcellularLocation>
</comment>